<dbReference type="SUPFAM" id="SSF55729">
    <property type="entry name" value="Acyl-CoA N-acyltransferases (Nat)"/>
    <property type="match status" value="1"/>
</dbReference>
<dbReference type="Gene3D" id="3.40.630.30">
    <property type="match status" value="1"/>
</dbReference>
<name>M5RV18_9BACT</name>
<dbReference type="GO" id="GO:0016747">
    <property type="term" value="F:acyltransferase activity, transferring groups other than amino-acyl groups"/>
    <property type="evidence" value="ECO:0007669"/>
    <property type="project" value="InterPro"/>
</dbReference>
<dbReference type="RefSeq" id="WP_008672777.1">
    <property type="nucleotide sequence ID" value="NZ_ANOF01000205.1"/>
</dbReference>
<dbReference type="PANTHER" id="PTHR39173:SF1">
    <property type="entry name" value="ACETYLTRANSFERASE"/>
    <property type="match status" value="1"/>
</dbReference>
<dbReference type="CDD" id="cd04301">
    <property type="entry name" value="NAT_SF"/>
    <property type="match status" value="1"/>
</dbReference>
<dbReference type="InterPro" id="IPR016181">
    <property type="entry name" value="Acyl_CoA_acyltransferase"/>
</dbReference>
<evidence type="ECO:0000313" key="2">
    <source>
        <dbReference type="EMBL" id="EMI23188.1"/>
    </source>
</evidence>
<dbReference type="Pfam" id="PF00583">
    <property type="entry name" value="Acetyltransf_1"/>
    <property type="match status" value="1"/>
</dbReference>
<sequence>MNRTSLKFVELALEHESALADYLAEFESEGESRVHGYFGKTVWSHAEIVDHLKAWSRGERLAGFVPSSTRFLLVNDRIVGNYNFRHELSPELKQCGGHCGYSVRPSERCKGYGSLLLQDAKDFARERGLDRILVTCNAENIGSASVIERNGGVLENVALDPATNSSLRRYWIEL</sequence>
<reference evidence="2 3" key="1">
    <citation type="journal article" date="2013" name="Mar. Genomics">
        <title>Expression of sulfatases in Rhodopirellula baltica and the diversity of sulfatases in the genus Rhodopirellula.</title>
        <authorList>
            <person name="Wegner C.E."/>
            <person name="Richter-Heitmann T."/>
            <person name="Klindworth A."/>
            <person name="Klockow C."/>
            <person name="Richter M."/>
            <person name="Achstetter T."/>
            <person name="Glockner F.O."/>
            <person name="Harder J."/>
        </authorList>
    </citation>
    <scope>NUCLEOTIDE SEQUENCE [LARGE SCALE GENOMIC DNA]</scope>
    <source>
        <strain evidence="2 3">SH398</strain>
    </source>
</reference>
<evidence type="ECO:0000313" key="3">
    <source>
        <dbReference type="Proteomes" id="UP000011996"/>
    </source>
</evidence>
<keyword evidence="2" id="KW-0808">Transferase</keyword>
<comment type="caution">
    <text evidence="2">The sequence shown here is derived from an EMBL/GenBank/DDBJ whole genome shotgun (WGS) entry which is preliminary data.</text>
</comment>
<protein>
    <submittedName>
        <fullName evidence="2">GCN5-related N-acetyltransferase</fullName>
    </submittedName>
</protein>
<dbReference type="Proteomes" id="UP000011996">
    <property type="component" value="Unassembled WGS sequence"/>
</dbReference>
<evidence type="ECO:0000259" key="1">
    <source>
        <dbReference type="PROSITE" id="PS51186"/>
    </source>
</evidence>
<dbReference type="PROSITE" id="PS51186">
    <property type="entry name" value="GNAT"/>
    <property type="match status" value="1"/>
</dbReference>
<dbReference type="PANTHER" id="PTHR39173">
    <property type="entry name" value="ACETYLTRANSFERASE"/>
    <property type="match status" value="1"/>
</dbReference>
<dbReference type="InterPro" id="IPR000182">
    <property type="entry name" value="GNAT_dom"/>
</dbReference>
<dbReference type="PATRIC" id="fig|1263868.3.peg.6757"/>
<feature type="domain" description="N-acetyltransferase" evidence="1">
    <location>
        <begin position="6"/>
        <end position="174"/>
    </location>
</feature>
<dbReference type="EMBL" id="ANOF01000205">
    <property type="protein sequence ID" value="EMI23188.1"/>
    <property type="molecule type" value="Genomic_DNA"/>
</dbReference>
<dbReference type="OrthoDB" id="9797989at2"/>
<dbReference type="AlphaFoldDB" id="M5RV18"/>
<gene>
    <name evidence="2" type="ORF">RESH_06227</name>
</gene>
<organism evidence="2 3">
    <name type="scientific">Rhodopirellula europaea SH398</name>
    <dbReference type="NCBI Taxonomy" id="1263868"/>
    <lineage>
        <taxon>Bacteria</taxon>
        <taxon>Pseudomonadati</taxon>
        <taxon>Planctomycetota</taxon>
        <taxon>Planctomycetia</taxon>
        <taxon>Pirellulales</taxon>
        <taxon>Pirellulaceae</taxon>
        <taxon>Rhodopirellula</taxon>
    </lineage>
</organism>
<proteinExistence type="predicted"/>
<accession>M5RV18</accession>